<evidence type="ECO:0000256" key="6">
    <source>
        <dbReference type="ARBA" id="ARBA00022833"/>
    </source>
</evidence>
<evidence type="ECO:0000256" key="7">
    <source>
        <dbReference type="ARBA" id="ARBA00022927"/>
    </source>
</evidence>
<comment type="subcellular location">
    <subcellularLocation>
        <location evidence="1">Late endosome membrane</location>
        <topology evidence="1">Peripheral membrane protein</topology>
        <orientation evidence="1">Cytoplasmic side</orientation>
    </subcellularLocation>
</comment>
<proteinExistence type="inferred from homology"/>
<dbReference type="Pfam" id="PF12451">
    <property type="entry name" value="VPS11_C"/>
    <property type="match status" value="1"/>
</dbReference>
<evidence type="ECO:0000256" key="8">
    <source>
        <dbReference type="ARBA" id="ARBA00023136"/>
    </source>
</evidence>
<dbReference type="Pfam" id="PF23341">
    <property type="entry name" value="PEP5_VPS11_N"/>
    <property type="match status" value="1"/>
</dbReference>
<evidence type="ECO:0000256" key="1">
    <source>
        <dbReference type="ARBA" id="ARBA00004492"/>
    </source>
</evidence>
<dbReference type="Gene3D" id="3.30.40.10">
    <property type="entry name" value="Zinc/RING finger domain, C3HC4 (zinc finger)"/>
    <property type="match status" value="1"/>
</dbReference>
<dbReference type="InterPro" id="IPR024763">
    <property type="entry name" value="VPS11_C"/>
</dbReference>
<feature type="repeat" description="CHCR" evidence="11">
    <location>
        <begin position="576"/>
        <end position="744"/>
    </location>
</feature>
<dbReference type="InterPro" id="IPR016528">
    <property type="entry name" value="VPS11"/>
</dbReference>
<dbReference type="InterPro" id="IPR001841">
    <property type="entry name" value="Znf_RING"/>
</dbReference>
<dbReference type="InterPro" id="IPR000547">
    <property type="entry name" value="Clathrin_H-chain/VPS_repeat"/>
</dbReference>
<dbReference type="InterPro" id="IPR057307">
    <property type="entry name" value="PEP5_VPS11_N"/>
</dbReference>
<dbReference type="SUPFAM" id="SSF57850">
    <property type="entry name" value="RING/U-box"/>
    <property type="match status" value="1"/>
</dbReference>
<keyword evidence="7" id="KW-0653">Protein transport</keyword>
<feature type="domain" description="RING-type" evidence="12">
    <location>
        <begin position="830"/>
        <end position="868"/>
    </location>
</feature>
<gene>
    <name evidence="13" type="ORF">PLOB_00002044</name>
</gene>
<reference evidence="13 14" key="1">
    <citation type="submission" date="2022-05" db="EMBL/GenBank/DDBJ databases">
        <authorList>
            <consortium name="Genoscope - CEA"/>
            <person name="William W."/>
        </authorList>
    </citation>
    <scope>NUCLEOTIDE SEQUENCE [LARGE SCALE GENOMIC DNA]</scope>
</reference>
<dbReference type="InterPro" id="IPR011990">
    <property type="entry name" value="TPR-like_helical_dom_sf"/>
</dbReference>
<keyword evidence="14" id="KW-1185">Reference proteome</keyword>
<comment type="similarity">
    <text evidence="2 9">Belongs to the VPS11 family.</text>
</comment>
<dbReference type="Pfam" id="PF23356">
    <property type="entry name" value="TPR_PEP5_VPS11"/>
    <property type="match status" value="1"/>
</dbReference>
<comment type="caution">
    <text evidence="13">The sequence shown here is derived from an EMBL/GenBank/DDBJ whole genome shotgun (WGS) entry which is preliminary data.</text>
</comment>
<feature type="repeat" description="CHCR" evidence="11">
    <location>
        <begin position="395"/>
        <end position="543"/>
    </location>
</feature>
<dbReference type="InterPro" id="IPR057308">
    <property type="entry name" value="CHCR_PEP5_VPS11"/>
</dbReference>
<dbReference type="Gene3D" id="2.130.10.10">
    <property type="entry name" value="YVTN repeat-like/Quinoprotein amine dehydrogenase"/>
    <property type="match status" value="1"/>
</dbReference>
<evidence type="ECO:0000256" key="3">
    <source>
        <dbReference type="ARBA" id="ARBA00022448"/>
    </source>
</evidence>
<evidence type="ECO:0000259" key="12">
    <source>
        <dbReference type="PROSITE" id="PS50089"/>
    </source>
</evidence>
<dbReference type="InterPro" id="IPR015943">
    <property type="entry name" value="WD40/YVTN_repeat-like_dom_sf"/>
</dbReference>
<sequence length="954" mass="109513">MALLQWRRFNFFDKEILKDPGTNQPFSALKDVDITSCTSGRGQLVIGDSAGFVHFLGRDLTITSFQAYEIRVSHFYQLKQQNFLFTVGEDEVDGVDPIIRVWNLDKIDKYGNPVCCCMQRLIPGNKPVPVSCLAVMENLTQMAVGFADGTVLVYKGDITRDRHTKQRIVHHDKHPVTGLAFKQTSDSVVLFVVTTEAVLSYNTSAKDKREVLDAHGCELRCSVMSDASQENQFIVARKEALYFYQVDGRGPCLAFEGEKQMVTWWRGYLVVVSQDNKQLQRPAVGGNSQPRNMNIVTVYDIQNKFIAFTGTFQGVIDVLCEWGSLFVITMENKIFQLEEKDTQTKLEILFKKNLYAMAISLAKSQHYSDGLIEIFTQYGDHLYSKGDHDGAIKQYIKTIGHLEPSYVIRKFLDAQRIHNLTAYLQALHKQGLANTDHTTLLLNCYTKLKDVSMLDEFIMTDKELNFDVETAIKVCRQAGYFKHAVYLAEKYDQHDLYLKIQLEDLKDYQRALSYIGKLDFYEAEDNMKKYGKSLVNAVPDEATKLLKVLCTDYRPQRLQERAVSGSVTPVTTGVFQSMTAALDPVPSVERKIRKARAEEFIHIFVHQKAKLIEFLEHMVQVQPHSSTNLVYNTLLELYLNDAARQKDIEAQVEHERKALDLLTNLEARYDIDHALVLAQMHHFKAGILYLYEKAKLYQQILHYHMEQNEYGHVIDTCKKYGTLDTSLWVQALSYFARRETDCKSQIMEVLSHIDRGNLMSPLLVLQNLAHNSTATLAVVKDYIIHRLQLEDEIIASDERYIRQYREETDKMRKEIKELKTSAKIFQGAKCSVCSRPLDLPAVHFLCQHSFHQICFEGYAESDNECPICAPENRKVLDIIRQQEQAKDIHEQFHHQLERAQDGFSVVAEYYGRGVFNKHRVYETAAVSTVDAIRSQIIGINIRKVNTVNEPKKDK</sequence>
<dbReference type="Gene3D" id="1.25.40.10">
    <property type="entry name" value="Tetratricopeptide repeat domain"/>
    <property type="match status" value="1"/>
</dbReference>
<dbReference type="SMART" id="SM00184">
    <property type="entry name" value="RING"/>
    <property type="match status" value="1"/>
</dbReference>
<dbReference type="EMBL" id="CALNXK010000106">
    <property type="protein sequence ID" value="CAH3157002.1"/>
    <property type="molecule type" value="Genomic_DNA"/>
</dbReference>
<keyword evidence="6" id="KW-0862">Zinc</keyword>
<keyword evidence="3" id="KW-0813">Transport</keyword>
<dbReference type="Pfam" id="PF13923">
    <property type="entry name" value="zf-C3HC4_2"/>
    <property type="match status" value="1"/>
</dbReference>
<dbReference type="PANTHER" id="PTHR23323">
    <property type="entry name" value="VACUOLAR PROTEIN SORTING-ASSOCIATED PROTEIN"/>
    <property type="match status" value="1"/>
</dbReference>
<evidence type="ECO:0000256" key="10">
    <source>
        <dbReference type="PROSITE-ProRule" id="PRU00175"/>
    </source>
</evidence>
<evidence type="ECO:0000313" key="14">
    <source>
        <dbReference type="Proteomes" id="UP001159405"/>
    </source>
</evidence>
<keyword evidence="5 10" id="KW-0863">Zinc-finger</keyword>
<dbReference type="InterPro" id="IPR036322">
    <property type="entry name" value="WD40_repeat_dom_sf"/>
</dbReference>
<accession>A0ABN8Q5F7</accession>
<dbReference type="SUPFAM" id="SSF48371">
    <property type="entry name" value="ARM repeat"/>
    <property type="match status" value="1"/>
</dbReference>
<dbReference type="CDD" id="cd16688">
    <property type="entry name" value="RING-H2_Vps11"/>
    <property type="match status" value="1"/>
</dbReference>
<keyword evidence="8 9" id="KW-0472">Membrane</keyword>
<dbReference type="SUPFAM" id="SSF50978">
    <property type="entry name" value="WD40 repeat-like"/>
    <property type="match status" value="1"/>
</dbReference>
<evidence type="ECO:0000256" key="5">
    <source>
        <dbReference type="ARBA" id="ARBA00022771"/>
    </source>
</evidence>
<evidence type="ECO:0000256" key="11">
    <source>
        <dbReference type="PROSITE-ProRule" id="PRU01006"/>
    </source>
</evidence>
<protein>
    <recommendedName>
        <fullName evidence="9">Vacuolar protein sorting-associated protein 11 homolog</fullName>
    </recommendedName>
</protein>
<name>A0ABN8Q5F7_9CNID</name>
<evidence type="ECO:0000256" key="9">
    <source>
        <dbReference type="PIRNR" id="PIRNR007860"/>
    </source>
</evidence>
<evidence type="ECO:0000256" key="2">
    <source>
        <dbReference type="ARBA" id="ARBA00007070"/>
    </source>
</evidence>
<evidence type="ECO:0000256" key="4">
    <source>
        <dbReference type="ARBA" id="ARBA00022723"/>
    </source>
</evidence>
<dbReference type="PIRSF" id="PIRSF007860">
    <property type="entry name" value="VPS11"/>
    <property type="match status" value="1"/>
</dbReference>
<organism evidence="13 14">
    <name type="scientific">Porites lobata</name>
    <dbReference type="NCBI Taxonomy" id="104759"/>
    <lineage>
        <taxon>Eukaryota</taxon>
        <taxon>Metazoa</taxon>
        <taxon>Cnidaria</taxon>
        <taxon>Anthozoa</taxon>
        <taxon>Hexacorallia</taxon>
        <taxon>Scleractinia</taxon>
        <taxon>Fungiina</taxon>
        <taxon>Poritidae</taxon>
        <taxon>Porites</taxon>
    </lineage>
</organism>
<evidence type="ECO:0000313" key="13">
    <source>
        <dbReference type="EMBL" id="CAH3157002.1"/>
    </source>
</evidence>
<dbReference type="InterPro" id="IPR013083">
    <property type="entry name" value="Znf_RING/FYVE/PHD"/>
</dbReference>
<dbReference type="PROSITE" id="PS50089">
    <property type="entry name" value="ZF_RING_2"/>
    <property type="match status" value="1"/>
</dbReference>
<dbReference type="PROSITE" id="PS50236">
    <property type="entry name" value="CHCR"/>
    <property type="match status" value="2"/>
</dbReference>
<keyword evidence="4" id="KW-0479">Metal-binding</keyword>
<dbReference type="PANTHER" id="PTHR23323:SF24">
    <property type="entry name" value="VACUOLAR PROTEIN SORTING-ASSOCIATED PROTEIN 11 HOMOLOG"/>
    <property type="match status" value="1"/>
</dbReference>
<dbReference type="InterPro" id="IPR016024">
    <property type="entry name" value="ARM-type_fold"/>
</dbReference>
<dbReference type="Proteomes" id="UP001159405">
    <property type="component" value="Unassembled WGS sequence"/>
</dbReference>